<comment type="similarity">
    <text evidence="8">Belongs to the G-protein coupled receptor 1 family.</text>
</comment>
<keyword evidence="2 8" id="KW-0812">Transmembrane</keyword>
<feature type="domain" description="G-protein coupled receptors family 1 profile" evidence="10">
    <location>
        <begin position="1"/>
        <end position="175"/>
    </location>
</feature>
<keyword evidence="3 9" id="KW-1133">Transmembrane helix</keyword>
<sequence length="175" mass="19503">QGTAMVLSLGTIGSIYNISTVAVNRYIAICRTDISRSIFTWKKCAVMIAVLWIYAILLVLPTQLGWGSFSFKQKTDLCVCDWAASDSYTIILGILAFLIPPIAIIYSYWNIFKTVHASAKALRAHEAKNRKAKPSQDADASNALVKSVPKKTNRRDVRLAIQLLVLFVIFFVCWG</sequence>
<feature type="transmembrane region" description="Helical" evidence="9">
    <location>
        <begin position="157"/>
        <end position="174"/>
    </location>
</feature>
<evidence type="ECO:0000256" key="6">
    <source>
        <dbReference type="ARBA" id="ARBA00023170"/>
    </source>
</evidence>
<evidence type="ECO:0000256" key="4">
    <source>
        <dbReference type="ARBA" id="ARBA00023040"/>
    </source>
</evidence>
<evidence type="ECO:0000256" key="3">
    <source>
        <dbReference type="ARBA" id="ARBA00022989"/>
    </source>
</evidence>
<reference evidence="11" key="1">
    <citation type="submission" date="2022-03" db="EMBL/GenBank/DDBJ databases">
        <authorList>
            <person name="Martin C."/>
        </authorList>
    </citation>
    <scope>NUCLEOTIDE SEQUENCE</scope>
</reference>
<feature type="transmembrane region" description="Helical" evidence="9">
    <location>
        <begin position="87"/>
        <end position="109"/>
    </location>
</feature>
<evidence type="ECO:0000256" key="2">
    <source>
        <dbReference type="ARBA" id="ARBA00022692"/>
    </source>
</evidence>
<dbReference type="PANTHER" id="PTHR24240">
    <property type="entry name" value="OPSIN"/>
    <property type="match status" value="1"/>
</dbReference>
<dbReference type="PRINTS" id="PR00237">
    <property type="entry name" value="GPCRRHODOPSN"/>
</dbReference>
<dbReference type="GO" id="GO:0004930">
    <property type="term" value="F:G protein-coupled receptor activity"/>
    <property type="evidence" value="ECO:0007669"/>
    <property type="project" value="UniProtKB-KW"/>
</dbReference>
<keyword evidence="12" id="KW-1185">Reference proteome</keyword>
<feature type="non-terminal residue" evidence="11">
    <location>
        <position position="1"/>
    </location>
</feature>
<keyword evidence="6 8" id="KW-0675">Receptor</keyword>
<dbReference type="CDD" id="cd00637">
    <property type="entry name" value="7tm_classA_rhodopsin-like"/>
    <property type="match status" value="1"/>
</dbReference>
<feature type="transmembrane region" description="Helical" evidence="9">
    <location>
        <begin position="44"/>
        <end position="67"/>
    </location>
</feature>
<dbReference type="PROSITE" id="PS00237">
    <property type="entry name" value="G_PROTEIN_RECEP_F1_1"/>
    <property type="match status" value="1"/>
</dbReference>
<evidence type="ECO:0000256" key="5">
    <source>
        <dbReference type="ARBA" id="ARBA00023136"/>
    </source>
</evidence>
<dbReference type="EMBL" id="CAIIXF020000006">
    <property type="protein sequence ID" value="CAH1787599.1"/>
    <property type="molecule type" value="Genomic_DNA"/>
</dbReference>
<keyword evidence="5 9" id="KW-0472">Membrane</keyword>
<dbReference type="Pfam" id="PF00001">
    <property type="entry name" value="7tm_1"/>
    <property type="match status" value="1"/>
</dbReference>
<comment type="subcellular location">
    <subcellularLocation>
        <location evidence="1">Membrane</location>
        <topology evidence="1">Multi-pass membrane protein</topology>
    </subcellularLocation>
</comment>
<keyword evidence="4 8" id="KW-0297">G-protein coupled receptor</keyword>
<protein>
    <recommendedName>
        <fullName evidence="10">G-protein coupled receptors family 1 profile domain-containing protein</fullName>
    </recommendedName>
</protein>
<evidence type="ECO:0000256" key="7">
    <source>
        <dbReference type="ARBA" id="ARBA00023224"/>
    </source>
</evidence>
<evidence type="ECO:0000259" key="10">
    <source>
        <dbReference type="PROSITE" id="PS50262"/>
    </source>
</evidence>
<comment type="caution">
    <text evidence="11">The sequence shown here is derived from an EMBL/GenBank/DDBJ whole genome shotgun (WGS) entry which is preliminary data.</text>
</comment>
<dbReference type="PROSITE" id="PS50262">
    <property type="entry name" value="G_PROTEIN_RECEP_F1_2"/>
    <property type="match status" value="1"/>
</dbReference>
<feature type="transmembrane region" description="Helical" evidence="9">
    <location>
        <begin position="6"/>
        <end position="23"/>
    </location>
</feature>
<dbReference type="InterPro" id="IPR050125">
    <property type="entry name" value="GPCR_opsins"/>
</dbReference>
<evidence type="ECO:0000256" key="1">
    <source>
        <dbReference type="ARBA" id="ARBA00004141"/>
    </source>
</evidence>
<evidence type="ECO:0000256" key="9">
    <source>
        <dbReference type="SAM" id="Phobius"/>
    </source>
</evidence>
<dbReference type="AlphaFoldDB" id="A0A8S4P3B2"/>
<evidence type="ECO:0000313" key="12">
    <source>
        <dbReference type="Proteomes" id="UP000749559"/>
    </source>
</evidence>
<name>A0A8S4P3B2_OWEFU</name>
<gene>
    <name evidence="11" type="ORF">OFUS_LOCUS13259</name>
</gene>
<dbReference type="GO" id="GO:0016020">
    <property type="term" value="C:membrane"/>
    <property type="evidence" value="ECO:0007669"/>
    <property type="project" value="UniProtKB-SubCell"/>
</dbReference>
<dbReference type="InterPro" id="IPR000276">
    <property type="entry name" value="GPCR_Rhodpsn"/>
</dbReference>
<evidence type="ECO:0000313" key="11">
    <source>
        <dbReference type="EMBL" id="CAH1787599.1"/>
    </source>
</evidence>
<organism evidence="11 12">
    <name type="scientific">Owenia fusiformis</name>
    <name type="common">Polychaete worm</name>
    <dbReference type="NCBI Taxonomy" id="6347"/>
    <lineage>
        <taxon>Eukaryota</taxon>
        <taxon>Metazoa</taxon>
        <taxon>Spiralia</taxon>
        <taxon>Lophotrochozoa</taxon>
        <taxon>Annelida</taxon>
        <taxon>Polychaeta</taxon>
        <taxon>Sedentaria</taxon>
        <taxon>Canalipalpata</taxon>
        <taxon>Sabellida</taxon>
        <taxon>Oweniida</taxon>
        <taxon>Oweniidae</taxon>
        <taxon>Owenia</taxon>
    </lineage>
</organism>
<keyword evidence="7 8" id="KW-0807">Transducer</keyword>
<dbReference type="InterPro" id="IPR017452">
    <property type="entry name" value="GPCR_Rhodpsn_7TM"/>
</dbReference>
<feature type="non-terminal residue" evidence="11">
    <location>
        <position position="175"/>
    </location>
</feature>
<dbReference type="OrthoDB" id="10044919at2759"/>
<accession>A0A8S4P3B2</accession>
<proteinExistence type="inferred from homology"/>
<evidence type="ECO:0000256" key="8">
    <source>
        <dbReference type="RuleBase" id="RU000688"/>
    </source>
</evidence>
<dbReference type="Gene3D" id="1.20.1070.10">
    <property type="entry name" value="Rhodopsin 7-helix transmembrane proteins"/>
    <property type="match status" value="1"/>
</dbReference>
<dbReference type="SUPFAM" id="SSF81321">
    <property type="entry name" value="Family A G protein-coupled receptor-like"/>
    <property type="match status" value="1"/>
</dbReference>
<dbReference type="Proteomes" id="UP000749559">
    <property type="component" value="Unassembled WGS sequence"/>
</dbReference>